<accession>A0A7X0AVT4</accession>
<dbReference type="SUPFAM" id="SSF46785">
    <property type="entry name" value="Winged helix' DNA-binding domain"/>
    <property type="match status" value="1"/>
</dbReference>
<reference evidence="7 8" key="1">
    <citation type="submission" date="2020-08" db="EMBL/GenBank/DDBJ databases">
        <title>Genomic Encyclopedia of Type Strains, Phase IV (KMG-IV): sequencing the most valuable type-strain genomes for metagenomic binning, comparative biology and taxonomic classification.</title>
        <authorList>
            <person name="Goeker M."/>
        </authorList>
    </citation>
    <scope>NUCLEOTIDE SEQUENCE [LARGE SCALE GENOMIC DNA]</scope>
    <source>
        <strain evidence="7 8">DSM 22198</strain>
    </source>
</reference>
<evidence type="ECO:0000313" key="7">
    <source>
        <dbReference type="EMBL" id="MBB6251000.1"/>
    </source>
</evidence>
<keyword evidence="4" id="KW-0804">Transcription</keyword>
<evidence type="ECO:0000259" key="6">
    <source>
        <dbReference type="PROSITE" id="PS50931"/>
    </source>
</evidence>
<evidence type="ECO:0000256" key="3">
    <source>
        <dbReference type="ARBA" id="ARBA00023125"/>
    </source>
</evidence>
<dbReference type="PROSITE" id="PS50931">
    <property type="entry name" value="HTH_LYSR"/>
    <property type="match status" value="1"/>
</dbReference>
<keyword evidence="2" id="KW-0805">Transcription regulation</keyword>
<dbReference type="SUPFAM" id="SSF53850">
    <property type="entry name" value="Periplasmic binding protein-like II"/>
    <property type="match status" value="1"/>
</dbReference>
<dbReference type="InterPro" id="IPR036390">
    <property type="entry name" value="WH_DNA-bd_sf"/>
</dbReference>
<dbReference type="PANTHER" id="PTHR30537">
    <property type="entry name" value="HTH-TYPE TRANSCRIPTIONAL REGULATOR"/>
    <property type="match status" value="1"/>
</dbReference>
<protein>
    <submittedName>
        <fullName evidence="7">DNA-binding transcriptional LysR family regulator</fullName>
    </submittedName>
</protein>
<dbReference type="InterPro" id="IPR058163">
    <property type="entry name" value="LysR-type_TF_proteobact-type"/>
</dbReference>
<dbReference type="Gene3D" id="1.10.10.10">
    <property type="entry name" value="Winged helix-like DNA-binding domain superfamily/Winged helix DNA-binding domain"/>
    <property type="match status" value="1"/>
</dbReference>
<dbReference type="RefSeq" id="WP_184799150.1">
    <property type="nucleotide sequence ID" value="NZ_JACIIZ010000004.1"/>
</dbReference>
<dbReference type="AlphaFoldDB" id="A0A7X0AVT4"/>
<dbReference type="GO" id="GO:0043565">
    <property type="term" value="F:sequence-specific DNA binding"/>
    <property type="evidence" value="ECO:0007669"/>
    <property type="project" value="TreeGrafter"/>
</dbReference>
<comment type="caution">
    <text evidence="7">The sequence shown here is derived from an EMBL/GenBank/DDBJ whole genome shotgun (WGS) entry which is preliminary data.</text>
</comment>
<evidence type="ECO:0000256" key="1">
    <source>
        <dbReference type="ARBA" id="ARBA00009437"/>
    </source>
</evidence>
<feature type="region of interest" description="Disordered" evidence="5">
    <location>
        <begin position="291"/>
        <end position="315"/>
    </location>
</feature>
<evidence type="ECO:0000256" key="5">
    <source>
        <dbReference type="SAM" id="MobiDB-lite"/>
    </source>
</evidence>
<keyword evidence="8" id="KW-1185">Reference proteome</keyword>
<dbReference type="Pfam" id="PF03466">
    <property type="entry name" value="LysR_substrate"/>
    <property type="match status" value="1"/>
</dbReference>
<dbReference type="Gene3D" id="3.40.190.290">
    <property type="match status" value="1"/>
</dbReference>
<evidence type="ECO:0000256" key="4">
    <source>
        <dbReference type="ARBA" id="ARBA00023163"/>
    </source>
</evidence>
<dbReference type="InterPro" id="IPR005119">
    <property type="entry name" value="LysR_subst-bd"/>
</dbReference>
<dbReference type="GO" id="GO:0006351">
    <property type="term" value="P:DNA-templated transcription"/>
    <property type="evidence" value="ECO:0007669"/>
    <property type="project" value="TreeGrafter"/>
</dbReference>
<dbReference type="Proteomes" id="UP000539175">
    <property type="component" value="Unassembled WGS sequence"/>
</dbReference>
<dbReference type="InterPro" id="IPR000847">
    <property type="entry name" value="LysR_HTH_N"/>
</dbReference>
<keyword evidence="3 7" id="KW-0238">DNA-binding</keyword>
<dbReference type="GO" id="GO:0003700">
    <property type="term" value="F:DNA-binding transcription factor activity"/>
    <property type="evidence" value="ECO:0007669"/>
    <property type="project" value="InterPro"/>
</dbReference>
<gene>
    <name evidence="7" type="ORF">FHS74_001545</name>
</gene>
<dbReference type="InterPro" id="IPR036388">
    <property type="entry name" value="WH-like_DNA-bd_sf"/>
</dbReference>
<evidence type="ECO:0000256" key="2">
    <source>
        <dbReference type="ARBA" id="ARBA00023015"/>
    </source>
</evidence>
<dbReference type="Pfam" id="PF00126">
    <property type="entry name" value="HTH_1"/>
    <property type="match status" value="1"/>
</dbReference>
<dbReference type="PANTHER" id="PTHR30537:SF10">
    <property type="entry name" value="TRANSCRIPTIONAL REGULATOR-RELATED"/>
    <property type="match status" value="1"/>
</dbReference>
<evidence type="ECO:0000313" key="8">
    <source>
        <dbReference type="Proteomes" id="UP000539175"/>
    </source>
</evidence>
<dbReference type="FunFam" id="3.40.190.290:FF:000001">
    <property type="entry name" value="Transcriptional regulator, LysR family"/>
    <property type="match status" value="1"/>
</dbReference>
<feature type="domain" description="HTH lysR-type" evidence="6">
    <location>
        <begin position="10"/>
        <end position="59"/>
    </location>
</feature>
<name>A0A7X0AVT4_9PROT</name>
<comment type="similarity">
    <text evidence="1">Belongs to the LysR transcriptional regulatory family.</text>
</comment>
<sequence>MARWDGIDEFIAVGETESFSRAARRLGISTSHVSREVARLEDRLQVRLLYRTTRHVSLTDAGRAFLDRCRRLVDEREDMYAAVSEQDGAPKGHLRLTCSIAYGERYIVPLVNRFAADHPQLAVTIDLSNRVVDLVGEGFDLAVRTGNLHDSRLIATRLASRTRHLCAAPAYLARHGMPESLDDLAHHRCLVGTTEVWQFRAGGQDVDIRPQGSWRCNSGLAVVDAALQGLGICQLPDFYVADHLAAGRLVPLLDGLRPPDEGVWAVYPHRRHLSPKVSLLIEFLRNQLEEGAAGDDDAPPDTVGARRVGTGLHSC</sequence>
<dbReference type="EMBL" id="JACIIZ010000004">
    <property type="protein sequence ID" value="MBB6251000.1"/>
    <property type="molecule type" value="Genomic_DNA"/>
</dbReference>
<organism evidence="7 8">
    <name type="scientific">Nitrospirillum iridis</name>
    <dbReference type="NCBI Taxonomy" id="765888"/>
    <lineage>
        <taxon>Bacteria</taxon>
        <taxon>Pseudomonadati</taxon>
        <taxon>Pseudomonadota</taxon>
        <taxon>Alphaproteobacteria</taxon>
        <taxon>Rhodospirillales</taxon>
        <taxon>Azospirillaceae</taxon>
        <taxon>Nitrospirillum</taxon>
    </lineage>
</organism>
<proteinExistence type="inferred from homology"/>
<dbReference type="FunFam" id="1.10.10.10:FF:000001">
    <property type="entry name" value="LysR family transcriptional regulator"/>
    <property type="match status" value="1"/>
</dbReference>